<dbReference type="InParanoid" id="A0A1Y2BDP8"/>
<comment type="subcellular location">
    <subcellularLocation>
        <location evidence="1">Membrane</location>
        <topology evidence="1">Multi-pass membrane protein</topology>
    </subcellularLocation>
</comment>
<feature type="transmembrane region" description="Helical" evidence="5">
    <location>
        <begin position="374"/>
        <end position="395"/>
    </location>
</feature>
<dbReference type="OrthoDB" id="100006at2759"/>
<keyword evidence="7" id="KW-1185">Reference proteome</keyword>
<dbReference type="PANTHER" id="PTHR23112:SF0">
    <property type="entry name" value="TRANSMEMBRANE PROTEIN 116"/>
    <property type="match status" value="1"/>
</dbReference>
<evidence type="ECO:0000256" key="2">
    <source>
        <dbReference type="ARBA" id="ARBA00022692"/>
    </source>
</evidence>
<feature type="transmembrane region" description="Helical" evidence="5">
    <location>
        <begin position="69"/>
        <end position="89"/>
    </location>
</feature>
<evidence type="ECO:0000256" key="5">
    <source>
        <dbReference type="SAM" id="Phobius"/>
    </source>
</evidence>
<keyword evidence="3 5" id="KW-1133">Transmembrane helix</keyword>
<protein>
    <recommendedName>
        <fullName evidence="8">G protein-coupled glucose receptor regulating Gpa2-domain-containing protein</fullName>
    </recommendedName>
</protein>
<dbReference type="AlphaFoldDB" id="A0A1Y2BDP8"/>
<dbReference type="PANTHER" id="PTHR23112">
    <property type="entry name" value="G PROTEIN-COUPLED RECEPTOR 157-RELATED"/>
    <property type="match status" value="1"/>
</dbReference>
<comment type="caution">
    <text evidence="6">The sequence shown here is derived from an EMBL/GenBank/DDBJ whole genome shotgun (WGS) entry which is preliminary data.</text>
</comment>
<keyword evidence="4 5" id="KW-0472">Membrane</keyword>
<dbReference type="GO" id="GO:0005886">
    <property type="term" value="C:plasma membrane"/>
    <property type="evidence" value="ECO:0007669"/>
    <property type="project" value="TreeGrafter"/>
</dbReference>
<evidence type="ECO:0008006" key="8">
    <source>
        <dbReference type="Google" id="ProtNLM"/>
    </source>
</evidence>
<gene>
    <name evidence="6" type="ORF">BCR39DRAFT_523162</name>
</gene>
<evidence type="ECO:0000256" key="4">
    <source>
        <dbReference type="ARBA" id="ARBA00023136"/>
    </source>
</evidence>
<dbReference type="Gene3D" id="1.20.1070.10">
    <property type="entry name" value="Rhodopsin 7-helix transmembrane proteins"/>
    <property type="match status" value="1"/>
</dbReference>
<keyword evidence="2 5" id="KW-0812">Transmembrane</keyword>
<organism evidence="6 7">
    <name type="scientific">Naematelia encephala</name>
    <dbReference type="NCBI Taxonomy" id="71784"/>
    <lineage>
        <taxon>Eukaryota</taxon>
        <taxon>Fungi</taxon>
        <taxon>Dikarya</taxon>
        <taxon>Basidiomycota</taxon>
        <taxon>Agaricomycotina</taxon>
        <taxon>Tremellomycetes</taxon>
        <taxon>Tremellales</taxon>
        <taxon>Naemateliaceae</taxon>
        <taxon>Naematelia</taxon>
    </lineage>
</organism>
<dbReference type="EMBL" id="MCFC01000009">
    <property type="protein sequence ID" value="ORY32617.1"/>
    <property type="molecule type" value="Genomic_DNA"/>
</dbReference>
<evidence type="ECO:0000256" key="1">
    <source>
        <dbReference type="ARBA" id="ARBA00004141"/>
    </source>
</evidence>
<dbReference type="GO" id="GO:0004930">
    <property type="term" value="F:G protein-coupled receptor activity"/>
    <property type="evidence" value="ECO:0007669"/>
    <property type="project" value="TreeGrafter"/>
</dbReference>
<sequence length="419" mass="46075">MSRMSSIGPAASGVSGEPVTDKGCESPGFLLATALWWQYGFSLAIAITTYVALRHPLSSFKVAAEKRAVEIIVLIVVIGILQAVLWRILRGFEVWEDFCFYAPPSHLAAELLQFIPRITVSLIVISIYARLVSFLNRPDLSSAYLPSPQLQQTPSTDPIPPWERMTIPDFSTLEADGAVRGRPKSSGGASVASLVRVFGNRRPVSAGSTWFTGAETELKVEIHAAGVETGLELKVEIQTVEPALTRSRASSQTMVVTELGSLDEFKLKPEQDTDHLSIAETLHTTRDDPEVASFRGMLDYIPTHSTTLYQSPSMDAIPRPSTPDEQVESMASFMNRQMIYYIIWFPLTHLTICGMAIFRFVYCETTGKDGPVMQGLTLVMIMGQGIADIIIFGFVERRTQMAYKNEIAACSPGTDQGPK</sequence>
<feature type="transmembrane region" description="Helical" evidence="5">
    <location>
        <begin position="114"/>
        <end position="132"/>
    </location>
</feature>
<accession>A0A1Y2BDP8</accession>
<evidence type="ECO:0000313" key="7">
    <source>
        <dbReference type="Proteomes" id="UP000193986"/>
    </source>
</evidence>
<reference evidence="6 7" key="1">
    <citation type="submission" date="2016-07" db="EMBL/GenBank/DDBJ databases">
        <title>Pervasive Adenine N6-methylation of Active Genes in Fungi.</title>
        <authorList>
            <consortium name="DOE Joint Genome Institute"/>
            <person name="Mondo S.J."/>
            <person name="Dannebaum R.O."/>
            <person name="Kuo R.C."/>
            <person name="Labutti K."/>
            <person name="Haridas S."/>
            <person name="Kuo A."/>
            <person name="Salamov A."/>
            <person name="Ahrendt S.R."/>
            <person name="Lipzen A."/>
            <person name="Sullivan W."/>
            <person name="Andreopoulos W.B."/>
            <person name="Clum A."/>
            <person name="Lindquist E."/>
            <person name="Daum C."/>
            <person name="Ramamoorthy G.K."/>
            <person name="Gryganskyi A."/>
            <person name="Culley D."/>
            <person name="Magnuson J.K."/>
            <person name="James T.Y."/>
            <person name="O'Malley M.A."/>
            <person name="Stajich J.E."/>
            <person name="Spatafora J.W."/>
            <person name="Visel A."/>
            <person name="Grigoriev I.V."/>
        </authorList>
    </citation>
    <scope>NUCLEOTIDE SEQUENCE [LARGE SCALE GENOMIC DNA]</scope>
    <source>
        <strain evidence="6 7">68-887.2</strain>
    </source>
</reference>
<dbReference type="Proteomes" id="UP000193986">
    <property type="component" value="Unassembled WGS sequence"/>
</dbReference>
<evidence type="ECO:0000256" key="3">
    <source>
        <dbReference type="ARBA" id="ARBA00022989"/>
    </source>
</evidence>
<dbReference type="GO" id="GO:0007189">
    <property type="term" value="P:adenylate cyclase-activating G protein-coupled receptor signaling pathway"/>
    <property type="evidence" value="ECO:0007669"/>
    <property type="project" value="TreeGrafter"/>
</dbReference>
<name>A0A1Y2BDP8_9TREE</name>
<proteinExistence type="predicted"/>
<feature type="transmembrane region" description="Helical" evidence="5">
    <location>
        <begin position="339"/>
        <end position="362"/>
    </location>
</feature>
<evidence type="ECO:0000313" key="6">
    <source>
        <dbReference type="EMBL" id="ORY32617.1"/>
    </source>
</evidence>
<feature type="transmembrane region" description="Helical" evidence="5">
    <location>
        <begin position="36"/>
        <end position="57"/>
    </location>
</feature>